<feature type="binding site" evidence="3">
    <location>
        <position position="86"/>
    </location>
    <ligand>
        <name>Cu cation</name>
        <dbReference type="ChEBI" id="CHEBI:23378"/>
    </ligand>
</feature>
<dbReference type="GO" id="GO:0046872">
    <property type="term" value="F:metal ion binding"/>
    <property type="evidence" value="ECO:0007669"/>
    <property type="project" value="UniProtKB-KW"/>
</dbReference>
<keyword evidence="5" id="KW-0812">Transmembrane</keyword>
<dbReference type="EMBL" id="FOVI01000022">
    <property type="protein sequence ID" value="SFO14014.1"/>
    <property type="molecule type" value="Genomic_DNA"/>
</dbReference>
<feature type="domain" description="Thioredoxin" evidence="6">
    <location>
        <begin position="48"/>
        <end position="222"/>
    </location>
</feature>
<reference evidence="8" key="1">
    <citation type="submission" date="2016-10" db="EMBL/GenBank/DDBJ databases">
        <authorList>
            <person name="Varghese N."/>
            <person name="Submissions S."/>
        </authorList>
    </citation>
    <scope>NUCLEOTIDE SEQUENCE [LARGE SCALE GENOMIC DNA]</scope>
    <source>
        <strain evidence="8">DS-12</strain>
    </source>
</reference>
<feature type="binding site" evidence="3">
    <location>
        <position position="90"/>
    </location>
    <ligand>
        <name>Cu cation</name>
        <dbReference type="ChEBI" id="CHEBI:23378"/>
    </ligand>
</feature>
<evidence type="ECO:0000256" key="1">
    <source>
        <dbReference type="ARBA" id="ARBA00010996"/>
    </source>
</evidence>
<evidence type="ECO:0000256" key="2">
    <source>
        <dbReference type="ARBA" id="ARBA00023008"/>
    </source>
</evidence>
<dbReference type="PROSITE" id="PS51352">
    <property type="entry name" value="THIOREDOXIN_2"/>
    <property type="match status" value="1"/>
</dbReference>
<gene>
    <name evidence="7" type="ORF">SAMN05421741_12214</name>
</gene>
<keyword evidence="4" id="KW-1015">Disulfide bond</keyword>
<keyword evidence="5" id="KW-1133">Transmembrane helix</keyword>
<comment type="similarity">
    <text evidence="1">Belongs to the SCO1/2 family.</text>
</comment>
<sequence length="223" mass="25694">MKKNYSYIWISLIVLIFGIYFVPKIVDRFKSASVVESDRLNVAHRRELKEIGKAPAFSFTNQNNETITNADYEGKVYLVEFFFSTCPTICPVMNENMVKLQDEFGKDDRFAIASITIDPETDTPEHLKEHAKFLKVTMNNWHFLTGSEDAIFGLAKKFNMYVGKNDDAPGGFEHSGLFALIDKKGKIRSRNMENMDYPIIYYDGTTEEGVQMLREDIQQLIKE</sequence>
<dbReference type="InterPro" id="IPR003782">
    <property type="entry name" value="SCO1/SenC"/>
</dbReference>
<evidence type="ECO:0000256" key="3">
    <source>
        <dbReference type="PIRSR" id="PIRSR603782-1"/>
    </source>
</evidence>
<dbReference type="PANTHER" id="PTHR12151">
    <property type="entry name" value="ELECTRON TRANSPORT PROTIN SCO1/SENC FAMILY MEMBER"/>
    <property type="match status" value="1"/>
</dbReference>
<protein>
    <submittedName>
        <fullName evidence="7">Protein SCO1/2</fullName>
    </submittedName>
</protein>
<feature type="transmembrane region" description="Helical" evidence="5">
    <location>
        <begin position="6"/>
        <end position="23"/>
    </location>
</feature>
<dbReference type="InterPro" id="IPR013766">
    <property type="entry name" value="Thioredoxin_domain"/>
</dbReference>
<feature type="disulfide bond" description="Redox-active" evidence="4">
    <location>
        <begin position="86"/>
        <end position="90"/>
    </location>
</feature>
<accession>A0A1I5ER55</accession>
<dbReference type="PANTHER" id="PTHR12151:SF25">
    <property type="entry name" value="LINALOOL DEHYDRATASE_ISOMERASE DOMAIN-CONTAINING PROTEIN"/>
    <property type="match status" value="1"/>
</dbReference>
<organism evidence="7 8">
    <name type="scientific">Paenimyroides ummariense</name>
    <dbReference type="NCBI Taxonomy" id="913024"/>
    <lineage>
        <taxon>Bacteria</taxon>
        <taxon>Pseudomonadati</taxon>
        <taxon>Bacteroidota</taxon>
        <taxon>Flavobacteriia</taxon>
        <taxon>Flavobacteriales</taxon>
        <taxon>Flavobacteriaceae</taxon>
        <taxon>Paenimyroides</taxon>
    </lineage>
</organism>
<dbReference type="SUPFAM" id="SSF52833">
    <property type="entry name" value="Thioredoxin-like"/>
    <property type="match status" value="1"/>
</dbReference>
<dbReference type="STRING" id="913024.SAMN05421741_12214"/>
<evidence type="ECO:0000313" key="8">
    <source>
        <dbReference type="Proteomes" id="UP000199036"/>
    </source>
</evidence>
<feature type="binding site" evidence="3">
    <location>
        <position position="174"/>
    </location>
    <ligand>
        <name>Cu cation</name>
        <dbReference type="ChEBI" id="CHEBI:23378"/>
    </ligand>
</feature>
<dbReference type="Proteomes" id="UP000199036">
    <property type="component" value="Unassembled WGS sequence"/>
</dbReference>
<dbReference type="AlphaFoldDB" id="A0A1I5ER55"/>
<evidence type="ECO:0000256" key="4">
    <source>
        <dbReference type="PIRSR" id="PIRSR603782-2"/>
    </source>
</evidence>
<dbReference type="OrthoDB" id="9811998at2"/>
<keyword evidence="2 3" id="KW-0186">Copper</keyword>
<evidence type="ECO:0000313" key="7">
    <source>
        <dbReference type="EMBL" id="SFO14014.1"/>
    </source>
</evidence>
<dbReference type="InterPro" id="IPR036249">
    <property type="entry name" value="Thioredoxin-like_sf"/>
</dbReference>
<proteinExistence type="inferred from homology"/>
<dbReference type="Gene3D" id="3.40.30.10">
    <property type="entry name" value="Glutaredoxin"/>
    <property type="match status" value="1"/>
</dbReference>
<keyword evidence="3" id="KW-0479">Metal-binding</keyword>
<evidence type="ECO:0000259" key="6">
    <source>
        <dbReference type="PROSITE" id="PS51352"/>
    </source>
</evidence>
<keyword evidence="8" id="KW-1185">Reference proteome</keyword>
<dbReference type="CDD" id="cd02968">
    <property type="entry name" value="SCO"/>
    <property type="match status" value="1"/>
</dbReference>
<dbReference type="Pfam" id="PF02630">
    <property type="entry name" value="SCO1-SenC"/>
    <property type="match status" value="1"/>
</dbReference>
<keyword evidence="5" id="KW-0472">Membrane</keyword>
<dbReference type="RefSeq" id="WP_091525305.1">
    <property type="nucleotide sequence ID" value="NZ_FOVI01000022.1"/>
</dbReference>
<name>A0A1I5ER55_9FLAO</name>
<evidence type="ECO:0000256" key="5">
    <source>
        <dbReference type="SAM" id="Phobius"/>
    </source>
</evidence>